<evidence type="ECO:0000313" key="1">
    <source>
        <dbReference type="EMBL" id="OPJ86279.1"/>
    </source>
</evidence>
<organism evidence="1 2">
    <name type="scientific">Patagioenas fasciata monilis</name>
    <dbReference type="NCBI Taxonomy" id="372326"/>
    <lineage>
        <taxon>Eukaryota</taxon>
        <taxon>Metazoa</taxon>
        <taxon>Chordata</taxon>
        <taxon>Craniata</taxon>
        <taxon>Vertebrata</taxon>
        <taxon>Euteleostomi</taxon>
        <taxon>Archelosauria</taxon>
        <taxon>Archosauria</taxon>
        <taxon>Dinosauria</taxon>
        <taxon>Saurischia</taxon>
        <taxon>Theropoda</taxon>
        <taxon>Coelurosauria</taxon>
        <taxon>Aves</taxon>
        <taxon>Neognathae</taxon>
        <taxon>Neoaves</taxon>
        <taxon>Columbimorphae</taxon>
        <taxon>Columbiformes</taxon>
        <taxon>Columbidae</taxon>
        <taxon>Patagioenas</taxon>
    </lineage>
</organism>
<dbReference type="AlphaFoldDB" id="A0A1V4KPC2"/>
<reference evidence="1 2" key="1">
    <citation type="submission" date="2016-02" db="EMBL/GenBank/DDBJ databases">
        <title>Band-tailed pigeon sequencing and assembly.</title>
        <authorList>
            <person name="Soares A.E."/>
            <person name="Novak B.J."/>
            <person name="Rice E.S."/>
            <person name="O'Connell B."/>
            <person name="Chang D."/>
            <person name="Weber S."/>
            <person name="Shapiro B."/>
        </authorList>
    </citation>
    <scope>NUCLEOTIDE SEQUENCE [LARGE SCALE GENOMIC DNA]</scope>
    <source>
        <strain evidence="1">BTP2013</strain>
        <tissue evidence="1">Blood</tissue>
    </source>
</reference>
<dbReference type="EMBL" id="LSYS01002427">
    <property type="protein sequence ID" value="OPJ86279.1"/>
    <property type="molecule type" value="Genomic_DNA"/>
</dbReference>
<accession>A0A1V4KPC2</accession>
<protein>
    <submittedName>
        <fullName evidence="1">Uncharacterized protein</fullName>
    </submittedName>
</protein>
<name>A0A1V4KPC2_PATFA</name>
<gene>
    <name evidence="1" type="ORF">AV530_011423</name>
</gene>
<comment type="caution">
    <text evidence="1">The sequence shown here is derived from an EMBL/GenBank/DDBJ whole genome shotgun (WGS) entry which is preliminary data.</text>
</comment>
<proteinExistence type="predicted"/>
<keyword evidence="2" id="KW-1185">Reference proteome</keyword>
<evidence type="ECO:0000313" key="2">
    <source>
        <dbReference type="Proteomes" id="UP000190648"/>
    </source>
</evidence>
<sequence>MCRIWPCRGAGCRWKCGERPKRTWGQMNVFWGHFNSRGETLGCVGLVLLVLTKKLLVGDGSTFFRIQNQARCSKRYQHVSQYPPSWQQMSPNIKQRRFLLGEIIHCIKHNGESMVWVRSMDVPPDGVTAVTLHESPWQDPWVSRVPRSCHPGNTVTARMNLASKRHLMRGLGFFLSAIEGIDT</sequence>
<dbReference type="Proteomes" id="UP000190648">
    <property type="component" value="Unassembled WGS sequence"/>
</dbReference>